<protein>
    <submittedName>
        <fullName evidence="1">Uncharacterized protein</fullName>
    </submittedName>
</protein>
<gene>
    <name evidence="1" type="ORF">SAMN00790413_03188</name>
</gene>
<dbReference type="Proteomes" id="UP000192582">
    <property type="component" value="Unassembled WGS sequence"/>
</dbReference>
<reference evidence="1 2" key="1">
    <citation type="submission" date="2017-04" db="EMBL/GenBank/DDBJ databases">
        <authorList>
            <person name="Afonso C.L."/>
            <person name="Miller P.J."/>
            <person name="Scott M.A."/>
            <person name="Spackman E."/>
            <person name="Goraichik I."/>
            <person name="Dimitrov K.M."/>
            <person name="Suarez D.L."/>
            <person name="Swayne D.E."/>
        </authorList>
    </citation>
    <scope>NUCLEOTIDE SEQUENCE [LARGE SCALE GENOMIC DNA]</scope>
    <source>
        <strain evidence="1 2">KR-140</strain>
    </source>
</reference>
<dbReference type="STRING" id="695939.SAMN00790413_03188"/>
<evidence type="ECO:0000313" key="1">
    <source>
        <dbReference type="EMBL" id="SMB96188.1"/>
    </source>
</evidence>
<accession>A0A1W1VS62</accession>
<keyword evidence="2" id="KW-1185">Reference proteome</keyword>
<dbReference type="AlphaFoldDB" id="A0A1W1VS62"/>
<sequence>MTLHFEPVSEQTAEAARNVILSGLTERFGVLRPEFLADVYALPGSYAPPALLLVGLHEGKPV</sequence>
<dbReference type="EMBL" id="FWWU01000009">
    <property type="protein sequence ID" value="SMB96188.1"/>
    <property type="molecule type" value="Genomic_DNA"/>
</dbReference>
<name>A0A1W1VS62_9DEIO</name>
<dbReference type="RefSeq" id="WP_139807018.1">
    <property type="nucleotide sequence ID" value="NZ_FWWU01000009.1"/>
</dbReference>
<evidence type="ECO:0000313" key="2">
    <source>
        <dbReference type="Proteomes" id="UP000192582"/>
    </source>
</evidence>
<organism evidence="1 2">
    <name type="scientific">Deinococcus hopiensis KR-140</name>
    <dbReference type="NCBI Taxonomy" id="695939"/>
    <lineage>
        <taxon>Bacteria</taxon>
        <taxon>Thermotogati</taxon>
        <taxon>Deinococcota</taxon>
        <taxon>Deinococci</taxon>
        <taxon>Deinococcales</taxon>
        <taxon>Deinococcaceae</taxon>
        <taxon>Deinococcus</taxon>
    </lineage>
</organism>
<proteinExistence type="predicted"/>